<gene>
    <name evidence="1" type="ORF">ECRASSUSDP1_LOCUS27045</name>
</gene>
<reference evidence="1" key="1">
    <citation type="submission" date="2023-07" db="EMBL/GenBank/DDBJ databases">
        <authorList>
            <consortium name="AG Swart"/>
            <person name="Singh M."/>
            <person name="Singh A."/>
            <person name="Seah K."/>
            <person name="Emmerich C."/>
        </authorList>
    </citation>
    <scope>NUCLEOTIDE SEQUENCE</scope>
    <source>
        <strain evidence="1">DP1</strain>
    </source>
</reference>
<evidence type="ECO:0000313" key="1">
    <source>
        <dbReference type="EMBL" id="CAI2385479.1"/>
    </source>
</evidence>
<dbReference type="AlphaFoldDB" id="A0AAD1Y6C2"/>
<dbReference type="Proteomes" id="UP001295684">
    <property type="component" value="Unassembled WGS sequence"/>
</dbReference>
<name>A0AAD1Y6C2_EUPCR</name>
<comment type="caution">
    <text evidence="1">The sequence shown here is derived from an EMBL/GenBank/DDBJ whole genome shotgun (WGS) entry which is preliminary data.</text>
</comment>
<protein>
    <submittedName>
        <fullName evidence="1">Uncharacterized protein</fullName>
    </submittedName>
</protein>
<evidence type="ECO:0000313" key="2">
    <source>
        <dbReference type="Proteomes" id="UP001295684"/>
    </source>
</evidence>
<dbReference type="EMBL" id="CAMPGE010027894">
    <property type="protein sequence ID" value="CAI2385479.1"/>
    <property type="molecule type" value="Genomic_DNA"/>
</dbReference>
<sequence length="134" mass="15878">MGEGNELHSVLKLSPADPSVQNLNPLKEQANGAACREEIKEEGRKGIWERNFKVFWEIEDLRGLGIFGILRVKCRERGCFWGLWGNRSVMWSIFYEIFYKFIKITNFCNCIHHSFYQVLNNKIRRTRIIFSILY</sequence>
<keyword evidence="2" id="KW-1185">Reference proteome</keyword>
<accession>A0AAD1Y6C2</accession>
<proteinExistence type="predicted"/>
<organism evidence="1 2">
    <name type="scientific">Euplotes crassus</name>
    <dbReference type="NCBI Taxonomy" id="5936"/>
    <lineage>
        <taxon>Eukaryota</taxon>
        <taxon>Sar</taxon>
        <taxon>Alveolata</taxon>
        <taxon>Ciliophora</taxon>
        <taxon>Intramacronucleata</taxon>
        <taxon>Spirotrichea</taxon>
        <taxon>Hypotrichia</taxon>
        <taxon>Euplotida</taxon>
        <taxon>Euplotidae</taxon>
        <taxon>Moneuplotes</taxon>
    </lineage>
</organism>